<sequence>MEFKQLKYFIEVAKREHLSEAALELNIAQSAISRQISQLEEELNTKLFRREGRNIYLTEAGQRFMTQATKIVEQTEQTLNMFRHEQEAEAKRIKIGYVESYVSQLLTLLIQKFEKEHTTTLLPMRQSNKTLLKSTLNRDLDVAFVDLTSSLKKYNEIEIIPLFEDNYQLYVPKQDPLTATVNPPLKQLNTQPIFLMADLPQPLIHLLENTAKCTTYRISTERLANYLLRHHRGYVITPQYIALPESEQFVRLSLAHTELKRTLSAIVRKDNHKPELTALLKEITTLLSHTSVYH</sequence>
<dbReference type="Pfam" id="PF00126">
    <property type="entry name" value="HTH_1"/>
    <property type="match status" value="1"/>
</dbReference>
<dbReference type="RefSeq" id="WP_156666691.1">
    <property type="nucleotide sequence ID" value="NZ_CACRUO010000030.1"/>
</dbReference>
<dbReference type="InterPro" id="IPR036390">
    <property type="entry name" value="WH_DNA-bd_sf"/>
</dbReference>
<reference evidence="6" key="1">
    <citation type="submission" date="2019-11" db="EMBL/GenBank/DDBJ databases">
        <authorList>
            <person name="Feng L."/>
        </authorList>
    </citation>
    <scope>NUCLEOTIDE SEQUENCE</scope>
    <source>
        <strain evidence="6">SsimulansLFYP27</strain>
    </source>
</reference>
<evidence type="ECO:0000256" key="1">
    <source>
        <dbReference type="ARBA" id="ARBA00009437"/>
    </source>
</evidence>
<evidence type="ECO:0000313" key="6">
    <source>
        <dbReference type="EMBL" id="VYU04117.1"/>
    </source>
</evidence>
<dbReference type="InterPro" id="IPR036388">
    <property type="entry name" value="WH-like_DNA-bd_sf"/>
</dbReference>
<dbReference type="Gene3D" id="3.40.190.10">
    <property type="entry name" value="Periplasmic binding protein-like II"/>
    <property type="match status" value="2"/>
</dbReference>
<dbReference type="Gene3D" id="1.10.10.10">
    <property type="entry name" value="Winged helix-like DNA-binding domain superfamily/Winged helix DNA-binding domain"/>
    <property type="match status" value="1"/>
</dbReference>
<evidence type="ECO:0000256" key="2">
    <source>
        <dbReference type="ARBA" id="ARBA00023015"/>
    </source>
</evidence>
<dbReference type="Pfam" id="PF03466">
    <property type="entry name" value="LysR_substrate"/>
    <property type="match status" value="1"/>
</dbReference>
<dbReference type="EMBL" id="CACRUO010000030">
    <property type="protein sequence ID" value="VYU04117.1"/>
    <property type="molecule type" value="Genomic_DNA"/>
</dbReference>
<dbReference type="SUPFAM" id="SSF53850">
    <property type="entry name" value="Periplasmic binding protein-like II"/>
    <property type="match status" value="1"/>
</dbReference>
<dbReference type="GO" id="GO:0032993">
    <property type="term" value="C:protein-DNA complex"/>
    <property type="evidence" value="ECO:0007669"/>
    <property type="project" value="TreeGrafter"/>
</dbReference>
<organism evidence="6">
    <name type="scientific">Staphylococcus simulans</name>
    <dbReference type="NCBI Taxonomy" id="1286"/>
    <lineage>
        <taxon>Bacteria</taxon>
        <taxon>Bacillati</taxon>
        <taxon>Bacillota</taxon>
        <taxon>Bacilli</taxon>
        <taxon>Bacillales</taxon>
        <taxon>Staphylococcaceae</taxon>
        <taxon>Staphylococcus</taxon>
    </lineage>
</organism>
<gene>
    <name evidence="6" type="primary">gltC_1</name>
    <name evidence="6" type="ORF">SSLFYP27_01273</name>
</gene>
<dbReference type="CDD" id="cd05466">
    <property type="entry name" value="PBP2_LTTR_substrate"/>
    <property type="match status" value="1"/>
</dbReference>
<dbReference type="GO" id="GO:0003677">
    <property type="term" value="F:DNA binding"/>
    <property type="evidence" value="ECO:0007669"/>
    <property type="project" value="UniProtKB-KW"/>
</dbReference>
<dbReference type="PANTHER" id="PTHR30346">
    <property type="entry name" value="TRANSCRIPTIONAL DUAL REGULATOR HCAR-RELATED"/>
    <property type="match status" value="1"/>
</dbReference>
<name>A0A6N3BRD6_STASI</name>
<dbReference type="InterPro" id="IPR000847">
    <property type="entry name" value="LysR_HTH_N"/>
</dbReference>
<dbReference type="InterPro" id="IPR005119">
    <property type="entry name" value="LysR_subst-bd"/>
</dbReference>
<dbReference type="GO" id="GO:0003700">
    <property type="term" value="F:DNA-binding transcription factor activity"/>
    <property type="evidence" value="ECO:0007669"/>
    <property type="project" value="InterPro"/>
</dbReference>
<evidence type="ECO:0000259" key="5">
    <source>
        <dbReference type="PROSITE" id="PS50931"/>
    </source>
</evidence>
<feature type="domain" description="HTH lysR-type" evidence="5">
    <location>
        <begin position="1"/>
        <end position="58"/>
    </location>
</feature>
<evidence type="ECO:0000256" key="4">
    <source>
        <dbReference type="ARBA" id="ARBA00023163"/>
    </source>
</evidence>
<dbReference type="PRINTS" id="PR00039">
    <property type="entry name" value="HTHLYSR"/>
</dbReference>
<dbReference type="PANTHER" id="PTHR30346:SF28">
    <property type="entry name" value="HTH-TYPE TRANSCRIPTIONAL REGULATOR CYNR"/>
    <property type="match status" value="1"/>
</dbReference>
<evidence type="ECO:0000256" key="3">
    <source>
        <dbReference type="ARBA" id="ARBA00023125"/>
    </source>
</evidence>
<dbReference type="PROSITE" id="PS50931">
    <property type="entry name" value="HTH_LYSR"/>
    <property type="match status" value="1"/>
</dbReference>
<dbReference type="SUPFAM" id="SSF46785">
    <property type="entry name" value="Winged helix' DNA-binding domain"/>
    <property type="match status" value="1"/>
</dbReference>
<dbReference type="AlphaFoldDB" id="A0A6N3BRD6"/>
<protein>
    <submittedName>
        <fullName evidence="6">HTH-type transcriptional regulator GltC</fullName>
    </submittedName>
</protein>
<proteinExistence type="inferred from homology"/>
<keyword evidence="4" id="KW-0804">Transcription</keyword>
<keyword evidence="3" id="KW-0238">DNA-binding</keyword>
<comment type="similarity">
    <text evidence="1">Belongs to the LysR transcriptional regulatory family.</text>
</comment>
<dbReference type="FunFam" id="1.10.10.10:FF:000001">
    <property type="entry name" value="LysR family transcriptional regulator"/>
    <property type="match status" value="1"/>
</dbReference>
<dbReference type="NCBIfam" id="NF047354">
    <property type="entry name" value="trans_reg_GltC"/>
    <property type="match status" value="1"/>
</dbReference>
<keyword evidence="2" id="KW-0805">Transcription regulation</keyword>
<accession>A0A6N3BRD6</accession>